<sequence>MVAQALTASTPALVRIICRLFMRTPVISGPTARKRTPVSAFCDRHSIILRLTVT</sequence>
<evidence type="ECO:0000313" key="2">
    <source>
        <dbReference type="Proteomes" id="UP000016569"/>
    </source>
</evidence>
<protein>
    <submittedName>
        <fullName evidence="1">Uncharacterized protein</fullName>
    </submittedName>
</protein>
<accession>A0A8E0NCG3</accession>
<evidence type="ECO:0000313" key="1">
    <source>
        <dbReference type="EMBL" id="GAD59834.1"/>
    </source>
</evidence>
<dbReference type="Proteomes" id="UP000016569">
    <property type="component" value="Unassembled WGS sequence"/>
</dbReference>
<proteinExistence type="predicted"/>
<comment type="caution">
    <text evidence="1">The sequence shown here is derived from an EMBL/GenBank/DDBJ whole genome shotgun (WGS) entry which is preliminary data.</text>
</comment>
<dbReference type="AlphaFoldDB" id="A0A8E0NCG3"/>
<name>A0A8E0NCG3_9CAUL</name>
<reference evidence="2" key="1">
    <citation type="journal article" date="2013" name="Genome Announc.">
        <title>Draft Genome Sequence of the Dimorphic Prosthecate Bacterium Brevundimonas abyssalis TAR-001T.</title>
        <authorList>
            <person name="Tsubouchi T."/>
            <person name="Nishi S."/>
            <person name="Usui K."/>
            <person name="Shimane Y."/>
            <person name="Takaki Y."/>
            <person name="Maruyama T."/>
            <person name="Hatada Y."/>
        </authorList>
    </citation>
    <scope>NUCLEOTIDE SEQUENCE [LARGE SCALE GENOMIC DNA]</scope>
    <source>
        <strain evidence="2">TAR-001</strain>
    </source>
</reference>
<gene>
    <name evidence="1" type="ORF">MBEBAB_2084</name>
</gene>
<dbReference type="EMBL" id="BATC01000040">
    <property type="protein sequence ID" value="GAD59834.1"/>
    <property type="molecule type" value="Genomic_DNA"/>
</dbReference>
<organism evidence="1 2">
    <name type="scientific">Brevundimonas abyssalis TAR-001</name>
    <dbReference type="NCBI Taxonomy" id="1391729"/>
    <lineage>
        <taxon>Bacteria</taxon>
        <taxon>Pseudomonadati</taxon>
        <taxon>Pseudomonadota</taxon>
        <taxon>Alphaproteobacteria</taxon>
        <taxon>Caulobacterales</taxon>
        <taxon>Caulobacteraceae</taxon>
        <taxon>Brevundimonas</taxon>
    </lineage>
</organism>
<keyword evidence="2" id="KW-1185">Reference proteome</keyword>